<reference evidence="4" key="1">
    <citation type="journal article" date="2021" name="Nat. Commun.">
        <title>Genetic determinants of endophytism in the Arabidopsis root mycobiome.</title>
        <authorList>
            <person name="Mesny F."/>
            <person name="Miyauchi S."/>
            <person name="Thiergart T."/>
            <person name="Pickel B."/>
            <person name="Atanasova L."/>
            <person name="Karlsson M."/>
            <person name="Huettel B."/>
            <person name="Barry K.W."/>
            <person name="Haridas S."/>
            <person name="Chen C."/>
            <person name="Bauer D."/>
            <person name="Andreopoulos W."/>
            <person name="Pangilinan J."/>
            <person name="LaButti K."/>
            <person name="Riley R."/>
            <person name="Lipzen A."/>
            <person name="Clum A."/>
            <person name="Drula E."/>
            <person name="Henrissat B."/>
            <person name="Kohler A."/>
            <person name="Grigoriev I.V."/>
            <person name="Martin F.M."/>
            <person name="Hacquard S."/>
        </authorList>
    </citation>
    <scope>NUCLEOTIDE SEQUENCE</scope>
    <source>
        <strain evidence="4">MPI-CAGE-AT-0021</strain>
    </source>
</reference>
<protein>
    <recommendedName>
        <fullName evidence="6">Short-chain dehydrogenase</fullName>
    </recommendedName>
</protein>
<dbReference type="OrthoDB" id="191139at2759"/>
<dbReference type="PRINTS" id="PR00081">
    <property type="entry name" value="GDHRDH"/>
</dbReference>
<proteinExistence type="inferred from homology"/>
<dbReference type="Pfam" id="PF00106">
    <property type="entry name" value="adh_short"/>
    <property type="match status" value="1"/>
</dbReference>
<evidence type="ECO:0000256" key="2">
    <source>
        <dbReference type="ARBA" id="ARBA00022857"/>
    </source>
</evidence>
<dbReference type="AlphaFoldDB" id="A0A9P9EH44"/>
<dbReference type="SUPFAM" id="SSF51735">
    <property type="entry name" value="NAD(P)-binding Rossmann-fold domains"/>
    <property type="match status" value="1"/>
</dbReference>
<accession>A0A9P9EH44</accession>
<dbReference type="Proteomes" id="UP000717696">
    <property type="component" value="Unassembled WGS sequence"/>
</dbReference>
<evidence type="ECO:0008006" key="6">
    <source>
        <dbReference type="Google" id="ProtNLM"/>
    </source>
</evidence>
<dbReference type="InterPro" id="IPR002347">
    <property type="entry name" value="SDR_fam"/>
</dbReference>
<dbReference type="EMBL" id="JAGMUU010000016">
    <property type="protein sequence ID" value="KAH7137007.1"/>
    <property type="molecule type" value="Genomic_DNA"/>
</dbReference>
<evidence type="ECO:0000313" key="5">
    <source>
        <dbReference type="Proteomes" id="UP000717696"/>
    </source>
</evidence>
<dbReference type="InterPro" id="IPR036291">
    <property type="entry name" value="NAD(P)-bd_dom_sf"/>
</dbReference>
<name>A0A9P9EH44_9HYPO</name>
<organism evidence="4 5">
    <name type="scientific">Dactylonectria estremocensis</name>
    <dbReference type="NCBI Taxonomy" id="1079267"/>
    <lineage>
        <taxon>Eukaryota</taxon>
        <taxon>Fungi</taxon>
        <taxon>Dikarya</taxon>
        <taxon>Ascomycota</taxon>
        <taxon>Pezizomycotina</taxon>
        <taxon>Sordariomycetes</taxon>
        <taxon>Hypocreomycetidae</taxon>
        <taxon>Hypocreales</taxon>
        <taxon>Nectriaceae</taxon>
        <taxon>Dactylonectria</taxon>
    </lineage>
</organism>
<comment type="similarity">
    <text evidence="1">Belongs to the short-chain dehydrogenases/reductases (SDR) family.</text>
</comment>
<dbReference type="PANTHER" id="PTHR24320">
    <property type="entry name" value="RETINOL DEHYDROGENASE"/>
    <property type="match status" value="1"/>
</dbReference>
<dbReference type="GO" id="GO:0016491">
    <property type="term" value="F:oxidoreductase activity"/>
    <property type="evidence" value="ECO:0007669"/>
    <property type="project" value="UniProtKB-KW"/>
</dbReference>
<dbReference type="Gene3D" id="3.40.50.720">
    <property type="entry name" value="NAD(P)-binding Rossmann-like Domain"/>
    <property type="match status" value="1"/>
</dbReference>
<evidence type="ECO:0000313" key="4">
    <source>
        <dbReference type="EMBL" id="KAH7137007.1"/>
    </source>
</evidence>
<sequence>MFTHKFHQLSQLYPPRPSFTEKDIPDLNDKVYIVTGASGGVGKELAQMLYAKNARVYMAARSEEKTTNAMAAIKEAVPTSLGQLTFLRLDLADLSTITASAKQFLDREPKLHVLFNNAGVMNPAQGSATAQNYELQLGVNNIGTFMFTKLLTPTLVATAKSEEPGTVRVVWVASSAAEAPSVPRGGVDLDTIAKRLDEGSFVSYTLSKAGNYLHAVEMARRFKDEGIVSVPLNPGNLASDLWRTQGSWASWFLRTFVLHLPVYGAYTELFAGLSPDVNLEQSGNWIGPWGRFLLIRRDLALASKTKEEGGLGTSQTFWDWTEKEIKPYL</sequence>
<dbReference type="PANTHER" id="PTHR24320:SF236">
    <property type="entry name" value="SHORT-CHAIN DEHYDROGENASE-RELATED"/>
    <property type="match status" value="1"/>
</dbReference>
<evidence type="ECO:0000256" key="1">
    <source>
        <dbReference type="ARBA" id="ARBA00006484"/>
    </source>
</evidence>
<gene>
    <name evidence="4" type="ORF">B0J13DRAFT_506846</name>
</gene>
<keyword evidence="3" id="KW-0560">Oxidoreductase</keyword>
<comment type="caution">
    <text evidence="4">The sequence shown here is derived from an EMBL/GenBank/DDBJ whole genome shotgun (WGS) entry which is preliminary data.</text>
</comment>
<keyword evidence="5" id="KW-1185">Reference proteome</keyword>
<evidence type="ECO:0000256" key="3">
    <source>
        <dbReference type="ARBA" id="ARBA00023002"/>
    </source>
</evidence>
<keyword evidence="2" id="KW-0521">NADP</keyword>